<keyword evidence="4" id="KW-0804">Transcription</keyword>
<dbReference type="Gene3D" id="3.40.190.10">
    <property type="entry name" value="Periplasmic binding protein-like II"/>
    <property type="match status" value="2"/>
</dbReference>
<dbReference type="PROSITE" id="PS50931">
    <property type="entry name" value="HTH_LYSR"/>
    <property type="match status" value="1"/>
</dbReference>
<keyword evidence="2" id="KW-0805">Transcription regulation</keyword>
<dbReference type="CDD" id="cd08417">
    <property type="entry name" value="PBP2_Nitroaromatics_like"/>
    <property type="match status" value="1"/>
</dbReference>
<dbReference type="Pfam" id="PF00126">
    <property type="entry name" value="HTH_1"/>
    <property type="match status" value="1"/>
</dbReference>
<gene>
    <name evidence="6" type="ORF">M3P05_05855</name>
</gene>
<organism evidence="6 7">
    <name type="scientific">Parendozoicomonas callyspongiae</name>
    <dbReference type="NCBI Taxonomy" id="2942213"/>
    <lineage>
        <taxon>Bacteria</taxon>
        <taxon>Pseudomonadati</taxon>
        <taxon>Pseudomonadota</taxon>
        <taxon>Gammaproteobacteria</taxon>
        <taxon>Oceanospirillales</taxon>
        <taxon>Endozoicomonadaceae</taxon>
        <taxon>Parendozoicomonas</taxon>
    </lineage>
</organism>
<sequence length="335" mass="37832">MKIANRDSNAARLQASDDSVSLNRLNLNLLPSLKALLDTRNVSEAAKLLCVTQPTMSRNLAQLRENLCDPILVRRGNHTQLSEMARTIHPQVNRLVVEASTIFENANFDPQTTSRHFCIAGNYSAVEQVFPKLLCDLHKEVPNFTFEVELLCESAIERLHGGEIDLAVGYSGMPPAGLRSHEVLHYHLSCLMSREHPLANRSFMVEELTEYPHLIHTSGCSLAPNIQAYYRRLGIKPALSSPSFSAAQEILANSDFLCFHTCVRGGYDHRLVARQVPDVAPEVDCRLVWPEYWNANRSHRWLRDRVFREINQLLAAMDNVVPASANSWVAQEFYD</sequence>
<evidence type="ECO:0000256" key="1">
    <source>
        <dbReference type="ARBA" id="ARBA00009437"/>
    </source>
</evidence>
<evidence type="ECO:0000256" key="3">
    <source>
        <dbReference type="ARBA" id="ARBA00023125"/>
    </source>
</evidence>
<dbReference type="InterPro" id="IPR036388">
    <property type="entry name" value="WH-like_DNA-bd_sf"/>
</dbReference>
<dbReference type="InterPro" id="IPR000847">
    <property type="entry name" value="LysR_HTH_N"/>
</dbReference>
<evidence type="ECO:0000313" key="7">
    <source>
        <dbReference type="Proteomes" id="UP001203338"/>
    </source>
</evidence>
<keyword evidence="7" id="KW-1185">Reference proteome</keyword>
<protein>
    <submittedName>
        <fullName evidence="6">LysR family transcriptional regulator</fullName>
    </submittedName>
</protein>
<dbReference type="Gene3D" id="1.10.10.10">
    <property type="entry name" value="Winged helix-like DNA-binding domain superfamily/Winged helix DNA-binding domain"/>
    <property type="match status" value="1"/>
</dbReference>
<dbReference type="PANTHER" id="PTHR30118:SF15">
    <property type="entry name" value="TRANSCRIPTIONAL REGULATORY PROTEIN"/>
    <property type="match status" value="1"/>
</dbReference>
<dbReference type="InterPro" id="IPR036390">
    <property type="entry name" value="WH_DNA-bd_sf"/>
</dbReference>
<keyword evidence="3" id="KW-0238">DNA-binding</keyword>
<name>A0ABT0PDK0_9GAMM</name>
<comment type="caution">
    <text evidence="6">The sequence shown here is derived from an EMBL/GenBank/DDBJ whole genome shotgun (WGS) entry which is preliminary data.</text>
</comment>
<accession>A0ABT0PDK0</accession>
<proteinExistence type="inferred from homology"/>
<evidence type="ECO:0000256" key="2">
    <source>
        <dbReference type="ARBA" id="ARBA00023015"/>
    </source>
</evidence>
<dbReference type="InterPro" id="IPR005119">
    <property type="entry name" value="LysR_subst-bd"/>
</dbReference>
<dbReference type="RefSeq" id="WP_249698488.1">
    <property type="nucleotide sequence ID" value="NZ_JAMFLX010000006.1"/>
</dbReference>
<dbReference type="SUPFAM" id="SSF53850">
    <property type="entry name" value="Periplasmic binding protein-like II"/>
    <property type="match status" value="1"/>
</dbReference>
<dbReference type="SUPFAM" id="SSF46785">
    <property type="entry name" value="Winged helix' DNA-binding domain"/>
    <property type="match status" value="1"/>
</dbReference>
<reference evidence="6 7" key="1">
    <citation type="submission" date="2022-05" db="EMBL/GenBank/DDBJ databases">
        <authorList>
            <person name="Park J.-S."/>
        </authorList>
    </citation>
    <scope>NUCLEOTIDE SEQUENCE [LARGE SCALE GENOMIC DNA]</scope>
    <source>
        <strain evidence="6 7">2012CJ34-2</strain>
    </source>
</reference>
<dbReference type="EMBL" id="JAMFLX010000006">
    <property type="protein sequence ID" value="MCL6269463.1"/>
    <property type="molecule type" value="Genomic_DNA"/>
</dbReference>
<feature type="domain" description="HTH lysR-type" evidence="5">
    <location>
        <begin position="25"/>
        <end position="82"/>
    </location>
</feature>
<dbReference type="PANTHER" id="PTHR30118">
    <property type="entry name" value="HTH-TYPE TRANSCRIPTIONAL REGULATOR LEUO-RELATED"/>
    <property type="match status" value="1"/>
</dbReference>
<dbReference type="InterPro" id="IPR050389">
    <property type="entry name" value="LysR-type_TF"/>
</dbReference>
<dbReference type="Pfam" id="PF03466">
    <property type="entry name" value="LysR_substrate"/>
    <property type="match status" value="1"/>
</dbReference>
<dbReference type="Proteomes" id="UP001203338">
    <property type="component" value="Unassembled WGS sequence"/>
</dbReference>
<evidence type="ECO:0000259" key="5">
    <source>
        <dbReference type="PROSITE" id="PS50931"/>
    </source>
</evidence>
<comment type="similarity">
    <text evidence="1">Belongs to the LysR transcriptional regulatory family.</text>
</comment>
<dbReference type="InterPro" id="IPR037402">
    <property type="entry name" value="YidZ_PBP2"/>
</dbReference>
<evidence type="ECO:0000256" key="4">
    <source>
        <dbReference type="ARBA" id="ARBA00023163"/>
    </source>
</evidence>
<evidence type="ECO:0000313" key="6">
    <source>
        <dbReference type="EMBL" id="MCL6269463.1"/>
    </source>
</evidence>